<evidence type="ECO:0000256" key="1">
    <source>
        <dbReference type="SAM" id="MobiDB-lite"/>
    </source>
</evidence>
<dbReference type="SUPFAM" id="SSF74653">
    <property type="entry name" value="TolA/TonB C-terminal domain"/>
    <property type="match status" value="1"/>
</dbReference>
<proteinExistence type="predicted"/>
<reference evidence="2 3" key="1">
    <citation type="submission" date="2023-10" db="EMBL/GenBank/DDBJ databases">
        <title>Complete genome sequence of Shewanella sp. DAU334.</title>
        <authorList>
            <person name="Lee Y.-S."/>
            <person name="Jeong H.-R."/>
            <person name="Hwang E.-J."/>
            <person name="Choi Y.-L."/>
            <person name="Kim G.-D."/>
        </authorList>
    </citation>
    <scope>NUCLEOTIDE SEQUENCE [LARGE SCALE GENOMIC DNA]</scope>
    <source>
        <strain evidence="2 3">DAU334</strain>
    </source>
</reference>
<dbReference type="Gene3D" id="3.30.1150.10">
    <property type="match status" value="1"/>
</dbReference>
<evidence type="ECO:0008006" key="4">
    <source>
        <dbReference type="Google" id="ProtNLM"/>
    </source>
</evidence>
<evidence type="ECO:0000313" key="2">
    <source>
        <dbReference type="EMBL" id="WOT05013.1"/>
    </source>
</evidence>
<feature type="region of interest" description="Disordered" evidence="1">
    <location>
        <begin position="43"/>
        <end position="62"/>
    </location>
</feature>
<evidence type="ECO:0000313" key="3">
    <source>
        <dbReference type="Proteomes" id="UP001529491"/>
    </source>
</evidence>
<keyword evidence="3" id="KW-1185">Reference proteome</keyword>
<protein>
    <recommendedName>
        <fullName evidence="4">TonB C-terminal domain-containing protein</fullName>
    </recommendedName>
</protein>
<name>A0ABZ0JZK6_9GAMM</name>
<accession>A0ABZ0JZK6</accession>
<gene>
    <name evidence="2" type="ORF">RGE70_17220</name>
</gene>
<dbReference type="RefSeq" id="WP_310472650.1">
    <property type="nucleotide sequence ID" value="NZ_CP136522.1"/>
</dbReference>
<sequence>MMLRWGTNSVAALTLLTGLWWLLHVQTAPPAPQQSLLIRQLSTAVLPPPPPPPPSQSQPQQSAAVNLVVSAAKAPMQLEVTQLDVPLPELTAPNALSTAPLAESISFDTEALMAAISTFSLNELDEMPRLLTPISVRLPAQLRQQGIREGQLKLHVIIHESGQVELVNIAQAQYPELTRLVDQIVSQARFSSPRRESTKVKAEFLWPLKVS</sequence>
<organism evidence="2 3">
    <name type="scientific">Shewanella youngdeokensis</name>
    <dbReference type="NCBI Taxonomy" id="2999068"/>
    <lineage>
        <taxon>Bacteria</taxon>
        <taxon>Pseudomonadati</taxon>
        <taxon>Pseudomonadota</taxon>
        <taxon>Gammaproteobacteria</taxon>
        <taxon>Alteromonadales</taxon>
        <taxon>Shewanellaceae</taxon>
        <taxon>Shewanella</taxon>
    </lineage>
</organism>
<feature type="compositionally biased region" description="Pro residues" evidence="1">
    <location>
        <begin position="46"/>
        <end position="56"/>
    </location>
</feature>
<dbReference type="Proteomes" id="UP001529491">
    <property type="component" value="Chromosome"/>
</dbReference>
<dbReference type="EMBL" id="CP136522">
    <property type="protein sequence ID" value="WOT05013.1"/>
    <property type="molecule type" value="Genomic_DNA"/>
</dbReference>